<dbReference type="InterPro" id="IPR027417">
    <property type="entry name" value="P-loop_NTPase"/>
</dbReference>
<comment type="caution">
    <text evidence="1">The sequence shown here is derived from an EMBL/GenBank/DDBJ whole genome shotgun (WGS) entry which is preliminary data.</text>
</comment>
<accession>A0A811T7V1</accession>
<sequence>MKANDLSEVYRVFDPQEPLKGEGLREYYVERESPINAMIWAIKSADKPSKILFAGTRGSGKTTELNRLVDKIKNDFFVVSFSIKDRLDMIDVKYTDILLAIGTGIYEKITEEIELEEDERLKKGLDDWSKPVVEVIKEEQKGLELGTGFNAIVKLMGTFKSQSTTKEIMRKAVEPRMSDLIENINRIIFAAESDAKLGKKLLVVVDDLDKIAPKQAEELFFGYDTVLIQPACKIIYTVPITIPFSSKFQQVIRYFDDHKILPNMKIFERDGTPNTSNQSFMKEIALNRMDENLITENALELAIENSGGILQDFVRIIRNSANMASEKENEKIEKGDVEKIISDIRNDYIRTLDKADFDLLRKIKTVHEKEDRERFQSLLFNLVILEYLNDSIWYDVHPSIKGIKGILK</sequence>
<dbReference type="Proteomes" id="UP000610373">
    <property type="component" value="Unassembled WGS sequence"/>
</dbReference>
<name>A0A811T7V1_9EURY</name>
<dbReference type="AlphaFoldDB" id="A0A811T7V1"/>
<evidence type="ECO:0000313" key="2">
    <source>
        <dbReference type="Proteomes" id="UP000610373"/>
    </source>
</evidence>
<reference evidence="1" key="1">
    <citation type="submission" date="2020-10" db="EMBL/GenBank/DDBJ databases">
        <authorList>
            <person name="Hahn C.J."/>
            <person name="Laso-Perez R."/>
            <person name="Vulcano F."/>
            <person name="Vaziourakis K.-M."/>
            <person name="Stokke R."/>
            <person name="Steen I.H."/>
            <person name="Teske A."/>
            <person name="Boetius A."/>
            <person name="Liebeke M."/>
            <person name="Amann R."/>
            <person name="Knittel K."/>
        </authorList>
    </citation>
    <scope>NUCLEOTIDE SEQUENCE</scope>
    <source>
        <strain evidence="1">Gfbio:e3339647-f889-4370-9287-4fb5cb688e4c:AG392O15_GoMArc1</strain>
    </source>
</reference>
<organism evidence="1 2">
    <name type="scientific">Candidatus Argoarchaeum ethanivorans</name>
    <dbReference type="NCBI Taxonomy" id="2608793"/>
    <lineage>
        <taxon>Archaea</taxon>
        <taxon>Methanobacteriati</taxon>
        <taxon>Methanobacteriota</taxon>
        <taxon>Stenosarchaea group</taxon>
        <taxon>Methanomicrobia</taxon>
        <taxon>Methanosarcinales</taxon>
        <taxon>Methanosarcinales incertae sedis</taxon>
        <taxon>GOM Arc I cluster</taxon>
        <taxon>Candidatus Argoarchaeum</taxon>
    </lineage>
</organism>
<evidence type="ECO:0008006" key="3">
    <source>
        <dbReference type="Google" id="ProtNLM"/>
    </source>
</evidence>
<dbReference type="Gene3D" id="3.40.50.300">
    <property type="entry name" value="P-loop containing nucleotide triphosphate hydrolases"/>
    <property type="match status" value="1"/>
</dbReference>
<dbReference type="SUPFAM" id="SSF52540">
    <property type="entry name" value="P-loop containing nucleoside triphosphate hydrolases"/>
    <property type="match status" value="1"/>
</dbReference>
<gene>
    <name evidence="1" type="ORF">CHKLHMKO_00034</name>
</gene>
<proteinExistence type="predicted"/>
<protein>
    <recommendedName>
        <fullName evidence="3">AAA+ ATPase domain-containing protein</fullName>
    </recommendedName>
</protein>
<dbReference type="EMBL" id="CAJHIO010000001">
    <property type="protein sequence ID" value="CAD6490905.1"/>
    <property type="molecule type" value="Genomic_DNA"/>
</dbReference>
<evidence type="ECO:0000313" key="1">
    <source>
        <dbReference type="EMBL" id="CAD6490905.1"/>
    </source>
</evidence>